<dbReference type="PANTHER" id="PTHR47992">
    <property type="entry name" value="PROTEIN PHOSPHATASE"/>
    <property type="match status" value="1"/>
</dbReference>
<dbReference type="RefSeq" id="WP_122628860.1">
    <property type="nucleotide sequence ID" value="NZ_UPPP01000083.1"/>
</dbReference>
<evidence type="ECO:0000259" key="1">
    <source>
        <dbReference type="PROSITE" id="PS51746"/>
    </source>
</evidence>
<evidence type="ECO:0000313" key="2">
    <source>
        <dbReference type="EMBL" id="VBB07939.1"/>
    </source>
</evidence>
<evidence type="ECO:0000313" key="3">
    <source>
        <dbReference type="Proteomes" id="UP000277811"/>
    </source>
</evidence>
<organism evidence="2 3">
    <name type="scientific">Lucifera butyrica</name>
    <dbReference type="NCBI Taxonomy" id="1351585"/>
    <lineage>
        <taxon>Bacteria</taxon>
        <taxon>Bacillati</taxon>
        <taxon>Bacillota</taxon>
        <taxon>Negativicutes</taxon>
        <taxon>Veillonellales</taxon>
        <taxon>Veillonellaceae</taxon>
        <taxon>Lucifera</taxon>
    </lineage>
</organism>
<dbReference type="Gene3D" id="3.60.40.10">
    <property type="entry name" value="PPM-type phosphatase domain"/>
    <property type="match status" value="1"/>
</dbReference>
<dbReference type="SMART" id="SM00332">
    <property type="entry name" value="PP2Cc"/>
    <property type="match status" value="1"/>
</dbReference>
<dbReference type="SMART" id="SM00331">
    <property type="entry name" value="PP2C_SIG"/>
    <property type="match status" value="1"/>
</dbReference>
<accession>A0A498R9V4</accession>
<dbReference type="InterPro" id="IPR001932">
    <property type="entry name" value="PPM-type_phosphatase-like_dom"/>
</dbReference>
<gene>
    <name evidence="2" type="ORF">LUCI_3204</name>
</gene>
<dbReference type="OrthoDB" id="9801841at2"/>
<dbReference type="InterPro" id="IPR036457">
    <property type="entry name" value="PPM-type-like_dom_sf"/>
</dbReference>
<dbReference type="AlphaFoldDB" id="A0A498R9V4"/>
<keyword evidence="3" id="KW-1185">Reference proteome</keyword>
<sequence length="238" mass="25852">MLAYAKSDIGMVRKTNEDNYVFLPPRLFAVADGMGGHVAGEIASKLAADTIREYVAAHNQVDCSETVIKEAIQQANWTIFQIAQSKPEYTGMGTTVSAVIVDGPDIFWAHVGDSRIYLLHDRQLKQLTDDHSLVGDLVRNGNITPEEALTHPHRNILTRAVGTNEDIQIDTGTALWEPGDMLLLCTDGLTNMVSDGDICQLLLRAGEGREVLDQLVREANAAGGLDNITGILLQNGES</sequence>
<name>A0A498R9V4_9FIRM</name>
<dbReference type="InterPro" id="IPR015655">
    <property type="entry name" value="PP2C"/>
</dbReference>
<dbReference type="PROSITE" id="PS51746">
    <property type="entry name" value="PPM_2"/>
    <property type="match status" value="1"/>
</dbReference>
<dbReference type="EMBL" id="UPPP01000083">
    <property type="protein sequence ID" value="VBB07939.1"/>
    <property type="molecule type" value="Genomic_DNA"/>
</dbReference>
<dbReference type="GO" id="GO:0004722">
    <property type="term" value="F:protein serine/threonine phosphatase activity"/>
    <property type="evidence" value="ECO:0007669"/>
    <property type="project" value="InterPro"/>
</dbReference>
<reference evidence="2 3" key="1">
    <citation type="submission" date="2018-06" db="EMBL/GenBank/DDBJ databases">
        <authorList>
            <person name="Strepis N."/>
        </authorList>
    </citation>
    <scope>NUCLEOTIDE SEQUENCE [LARGE SCALE GENOMIC DNA]</scope>
    <source>
        <strain evidence="2">LUCI</strain>
    </source>
</reference>
<feature type="domain" description="PPM-type phosphatase" evidence="1">
    <location>
        <begin position="2"/>
        <end position="235"/>
    </location>
</feature>
<dbReference type="Proteomes" id="UP000277811">
    <property type="component" value="Unassembled WGS sequence"/>
</dbReference>
<protein>
    <submittedName>
        <fullName evidence="2">Protein phosphatase 2c</fullName>
    </submittedName>
</protein>
<proteinExistence type="predicted"/>
<dbReference type="CDD" id="cd00143">
    <property type="entry name" value="PP2Cc"/>
    <property type="match status" value="1"/>
</dbReference>
<dbReference type="Pfam" id="PF13672">
    <property type="entry name" value="PP2C_2"/>
    <property type="match status" value="1"/>
</dbReference>
<dbReference type="NCBIfam" id="NF033484">
    <property type="entry name" value="Stp1_PP2C_phos"/>
    <property type="match status" value="1"/>
</dbReference>
<dbReference type="SUPFAM" id="SSF81606">
    <property type="entry name" value="PP2C-like"/>
    <property type="match status" value="1"/>
</dbReference>